<accession>A0A1H1D9N7</accession>
<keyword evidence="2" id="KW-0808">Transferase</keyword>
<dbReference type="GO" id="GO:0003676">
    <property type="term" value="F:nucleic acid binding"/>
    <property type="evidence" value="ECO:0007669"/>
    <property type="project" value="InterPro"/>
</dbReference>
<sequence>MTRARLAARCIRGLEPVLASEILRDELGVITRQGHREVRFDALRPGGRFEPRTADDVFLLAAEMPDPGPAKAGVAGLAELAAGLDAAALLRTRRAYRSSGGSARAPAGSGWSEGAGVPGVEVSASFLGRRNFNRYDVEDAVGRALARVLGVAYHSRRSGAAPPPGCLGWRVVLDGERAALMVRLGDRPAHRRAYKRATVPGTLHPPVAAAMALLADLRPEHRVVDPCCGAGTLLIEAARVQPQARYRGFDLAPDALRAARANADGHPAITVEAGDAGALPLPARSVDRVLANPPWGEQVRAYGRLAVRPARWWAELARVLADDGQAVVLIPDTADLAAAIGHGLRPAMVQQVSLFGAQPYIVRLVPARSLRRR</sequence>
<keyword evidence="3" id="KW-1185">Reference proteome</keyword>
<dbReference type="PRINTS" id="PR00507">
    <property type="entry name" value="N12N6MTFRASE"/>
</dbReference>
<dbReference type="PANTHER" id="PTHR14911:SF13">
    <property type="entry name" value="TRNA (GUANINE(6)-N2)-METHYLTRANSFERASE THUMP3"/>
    <property type="match status" value="1"/>
</dbReference>
<keyword evidence="2" id="KW-0489">Methyltransferase</keyword>
<dbReference type="InterPro" id="IPR002052">
    <property type="entry name" value="DNA_methylase_N6_adenine_CS"/>
</dbReference>
<dbReference type="EMBL" id="FNKK01000002">
    <property type="protein sequence ID" value="SDQ73163.1"/>
    <property type="molecule type" value="Genomic_DNA"/>
</dbReference>
<evidence type="ECO:0000313" key="3">
    <source>
        <dbReference type="Proteomes" id="UP000217103"/>
    </source>
</evidence>
<evidence type="ECO:0000259" key="1">
    <source>
        <dbReference type="Pfam" id="PF01170"/>
    </source>
</evidence>
<organism evidence="2 3">
    <name type="scientific">Thermostaphylospora chromogena</name>
    <dbReference type="NCBI Taxonomy" id="35622"/>
    <lineage>
        <taxon>Bacteria</taxon>
        <taxon>Bacillati</taxon>
        <taxon>Actinomycetota</taxon>
        <taxon>Actinomycetes</taxon>
        <taxon>Streptosporangiales</taxon>
        <taxon>Thermomonosporaceae</taxon>
        <taxon>Thermostaphylospora</taxon>
    </lineage>
</organism>
<evidence type="ECO:0000313" key="2">
    <source>
        <dbReference type="EMBL" id="SDQ73163.1"/>
    </source>
</evidence>
<dbReference type="Proteomes" id="UP000217103">
    <property type="component" value="Unassembled WGS sequence"/>
</dbReference>
<dbReference type="GO" id="GO:0016423">
    <property type="term" value="F:tRNA (guanine) methyltransferase activity"/>
    <property type="evidence" value="ECO:0007669"/>
    <property type="project" value="TreeGrafter"/>
</dbReference>
<dbReference type="OrthoDB" id="1637728at2"/>
<dbReference type="RefSeq" id="WP_093258689.1">
    <property type="nucleotide sequence ID" value="NZ_FNKK01000002.1"/>
</dbReference>
<gene>
    <name evidence="2" type="ORF">SAMN04489764_1892</name>
</gene>
<dbReference type="Pfam" id="PF01170">
    <property type="entry name" value="UPF0020"/>
    <property type="match status" value="1"/>
</dbReference>
<dbReference type="PANTHER" id="PTHR14911">
    <property type="entry name" value="THUMP DOMAIN-CONTAINING"/>
    <property type="match status" value="1"/>
</dbReference>
<dbReference type="PROSITE" id="PS00092">
    <property type="entry name" value="N6_MTASE"/>
    <property type="match status" value="1"/>
</dbReference>
<protein>
    <submittedName>
        <fullName evidence="2">23S rRNA G2445 N2-methylase RlmL</fullName>
    </submittedName>
</protein>
<dbReference type="STRING" id="35622.SAMN04489764_1892"/>
<dbReference type="Gene3D" id="3.40.50.150">
    <property type="entry name" value="Vaccinia Virus protein VP39"/>
    <property type="match status" value="1"/>
</dbReference>
<dbReference type="CDD" id="cd02440">
    <property type="entry name" value="AdoMet_MTases"/>
    <property type="match status" value="1"/>
</dbReference>
<dbReference type="InterPro" id="IPR000241">
    <property type="entry name" value="RlmKL-like_Mtase"/>
</dbReference>
<dbReference type="InterPro" id="IPR029063">
    <property type="entry name" value="SAM-dependent_MTases_sf"/>
</dbReference>
<name>A0A1H1D9N7_9ACTN</name>
<reference evidence="2 3" key="1">
    <citation type="submission" date="2016-10" db="EMBL/GenBank/DDBJ databases">
        <authorList>
            <person name="de Groot N.N."/>
        </authorList>
    </citation>
    <scope>NUCLEOTIDE SEQUENCE [LARGE SCALE GENOMIC DNA]</scope>
    <source>
        <strain evidence="2 3">DSM 43794</strain>
    </source>
</reference>
<dbReference type="GO" id="GO:0030488">
    <property type="term" value="P:tRNA methylation"/>
    <property type="evidence" value="ECO:0007669"/>
    <property type="project" value="TreeGrafter"/>
</dbReference>
<feature type="domain" description="Ribosomal RNA large subunit methyltransferase K/L-like methyltransferase" evidence="1">
    <location>
        <begin position="192"/>
        <end position="342"/>
    </location>
</feature>
<proteinExistence type="predicted"/>
<dbReference type="SUPFAM" id="SSF53335">
    <property type="entry name" value="S-adenosyl-L-methionine-dependent methyltransferases"/>
    <property type="match status" value="1"/>
</dbReference>
<dbReference type="AlphaFoldDB" id="A0A1H1D9N7"/>